<dbReference type="SUPFAM" id="SSF89095">
    <property type="entry name" value="GatB/YqeY motif"/>
    <property type="match status" value="1"/>
</dbReference>
<gene>
    <name evidence="1" type="primary">yqeY</name>
    <name evidence="1" type="ORF">AMPC_20400</name>
</gene>
<dbReference type="InterPro" id="IPR003789">
    <property type="entry name" value="Asn/Gln_tRNA_amidoTrase-B-like"/>
</dbReference>
<proteinExistence type="predicted"/>
<sequence length="152" mass="16370">MALKQQLDADLKTAMQAKDELRKSVLRMLKSAIKYREIEVGGAGASLDDAGVLQVIASEIKRRRDSVEQYRAGNRADLADKEDAEIVILQAYLPQQLTPEELAQKVDAAIAATGAKGPKDMGAVMKALLPEVQGRAEGKAVSDLVKQKLAGK</sequence>
<dbReference type="Pfam" id="PF09424">
    <property type="entry name" value="YqeY"/>
    <property type="match status" value="1"/>
</dbReference>
<dbReference type="EMBL" id="AP025592">
    <property type="protein sequence ID" value="BDG08927.1"/>
    <property type="molecule type" value="Genomic_DNA"/>
</dbReference>
<organism evidence="1 2">
    <name type="scientific">Anaeromyxobacter paludicola</name>
    <dbReference type="NCBI Taxonomy" id="2918171"/>
    <lineage>
        <taxon>Bacteria</taxon>
        <taxon>Pseudomonadati</taxon>
        <taxon>Myxococcota</taxon>
        <taxon>Myxococcia</taxon>
        <taxon>Myxococcales</taxon>
        <taxon>Cystobacterineae</taxon>
        <taxon>Anaeromyxobacteraceae</taxon>
        <taxon>Anaeromyxobacter</taxon>
    </lineage>
</organism>
<protein>
    <submittedName>
        <fullName evidence="1">Aspartyl-tRNA amidotransferase subunit B</fullName>
    </submittedName>
</protein>
<dbReference type="InterPro" id="IPR042184">
    <property type="entry name" value="YqeY/Aim41_N"/>
</dbReference>
<accession>A0ABM7XAN8</accession>
<evidence type="ECO:0000313" key="1">
    <source>
        <dbReference type="EMBL" id="BDG08927.1"/>
    </source>
</evidence>
<reference evidence="2" key="1">
    <citation type="journal article" date="2022" name="Int. J. Syst. Evol. Microbiol.">
        <title>Anaeromyxobacter oryzae sp. nov., Anaeromyxobacter diazotrophicus sp. nov. and Anaeromyxobacter paludicola sp. nov., isolated from paddy soils.</title>
        <authorList>
            <person name="Itoh H."/>
            <person name="Xu Z."/>
            <person name="Mise K."/>
            <person name="Masuda Y."/>
            <person name="Ushijima N."/>
            <person name="Hayakawa C."/>
            <person name="Shiratori Y."/>
            <person name="Senoo K."/>
        </authorList>
    </citation>
    <scope>NUCLEOTIDE SEQUENCE [LARGE SCALE GENOMIC DNA]</scope>
    <source>
        <strain evidence="2">Red630</strain>
    </source>
</reference>
<dbReference type="Gene3D" id="1.10.1510.10">
    <property type="entry name" value="Uncharacterised protein YqeY/AIM41 PF09424, N-terminal domain"/>
    <property type="match status" value="1"/>
</dbReference>
<dbReference type="PANTHER" id="PTHR28055:SF1">
    <property type="entry name" value="ALTERED INHERITANCE OF MITOCHONDRIA PROTEIN 41, MITOCHONDRIAL"/>
    <property type="match status" value="1"/>
</dbReference>
<keyword evidence="2" id="KW-1185">Reference proteome</keyword>
<dbReference type="RefSeq" id="WP_248346254.1">
    <property type="nucleotide sequence ID" value="NZ_AP025592.1"/>
</dbReference>
<name>A0ABM7XAN8_9BACT</name>
<dbReference type="InterPro" id="IPR019004">
    <property type="entry name" value="YqeY/Aim41"/>
</dbReference>
<dbReference type="Proteomes" id="UP001162734">
    <property type="component" value="Chromosome"/>
</dbReference>
<dbReference type="PANTHER" id="PTHR28055">
    <property type="entry name" value="ALTERED INHERITANCE OF MITOCHONDRIA PROTEIN 41, MITOCHONDRIAL"/>
    <property type="match status" value="1"/>
</dbReference>
<dbReference type="Gene3D" id="1.10.10.410">
    <property type="match status" value="1"/>
</dbReference>
<dbReference type="InterPro" id="IPR023168">
    <property type="entry name" value="GatB_Yqey_C_2"/>
</dbReference>
<evidence type="ECO:0000313" key="2">
    <source>
        <dbReference type="Proteomes" id="UP001162734"/>
    </source>
</evidence>